<reference evidence="12" key="1">
    <citation type="journal article" date="2020" name="Nat. Commun.">
        <title>Large-scale genome sequencing of mycorrhizal fungi provides insights into the early evolution of symbiotic traits.</title>
        <authorList>
            <person name="Miyauchi S."/>
            <person name="Kiss E."/>
            <person name="Kuo A."/>
            <person name="Drula E."/>
            <person name="Kohler A."/>
            <person name="Sanchez-Garcia M."/>
            <person name="Morin E."/>
            <person name="Andreopoulos B."/>
            <person name="Barry K.W."/>
            <person name="Bonito G."/>
            <person name="Buee M."/>
            <person name="Carver A."/>
            <person name="Chen C."/>
            <person name="Cichocki N."/>
            <person name="Clum A."/>
            <person name="Culley D."/>
            <person name="Crous P.W."/>
            <person name="Fauchery L."/>
            <person name="Girlanda M."/>
            <person name="Hayes R.D."/>
            <person name="Keri Z."/>
            <person name="LaButti K."/>
            <person name="Lipzen A."/>
            <person name="Lombard V."/>
            <person name="Magnuson J."/>
            <person name="Maillard F."/>
            <person name="Murat C."/>
            <person name="Nolan M."/>
            <person name="Ohm R.A."/>
            <person name="Pangilinan J."/>
            <person name="Pereira M.F."/>
            <person name="Perotto S."/>
            <person name="Peter M."/>
            <person name="Pfister S."/>
            <person name="Riley R."/>
            <person name="Sitrit Y."/>
            <person name="Stielow J.B."/>
            <person name="Szollosi G."/>
            <person name="Zifcakova L."/>
            <person name="Stursova M."/>
            <person name="Spatafora J.W."/>
            <person name="Tedersoo L."/>
            <person name="Vaario L.M."/>
            <person name="Yamada A."/>
            <person name="Yan M."/>
            <person name="Wang P."/>
            <person name="Xu J."/>
            <person name="Bruns T."/>
            <person name="Baldrian P."/>
            <person name="Vilgalys R."/>
            <person name="Dunand C."/>
            <person name="Henrissat B."/>
            <person name="Grigoriev I.V."/>
            <person name="Hibbett D."/>
            <person name="Nagy L.G."/>
            <person name="Martin F.M."/>
        </authorList>
    </citation>
    <scope>NUCLEOTIDE SEQUENCE</scope>
    <source>
        <strain evidence="12">UP504</strain>
    </source>
</reference>
<comment type="subcellular location">
    <subcellularLocation>
        <location evidence="2">Nucleus</location>
    </subcellularLocation>
</comment>
<dbReference type="InterPro" id="IPR024689">
    <property type="entry name" value="Proteasome_bsu_C"/>
</dbReference>
<evidence type="ECO:0000256" key="7">
    <source>
        <dbReference type="ARBA" id="ARBA00022801"/>
    </source>
</evidence>
<keyword evidence="5" id="KW-0645">Protease</keyword>
<comment type="catalytic activity">
    <reaction evidence="1">
        <text>Cleavage of peptide bonds with very broad specificity.</text>
        <dbReference type="EC" id="3.4.25.1"/>
    </reaction>
</comment>
<dbReference type="CDD" id="cd03763">
    <property type="entry name" value="proteasome_beta_type_7"/>
    <property type="match status" value="1"/>
</dbReference>
<dbReference type="OrthoDB" id="429533at2759"/>
<dbReference type="SUPFAM" id="SSF56235">
    <property type="entry name" value="N-terminal nucleophile aminohydrolases (Ntn hydrolases)"/>
    <property type="match status" value="1"/>
</dbReference>
<feature type="active site" description="Nucleophile" evidence="10">
    <location>
        <position position="36"/>
    </location>
</feature>
<evidence type="ECO:0000259" key="11">
    <source>
        <dbReference type="Pfam" id="PF12465"/>
    </source>
</evidence>
<evidence type="ECO:0000256" key="2">
    <source>
        <dbReference type="ARBA" id="ARBA00004123"/>
    </source>
</evidence>
<dbReference type="InterPro" id="IPR023333">
    <property type="entry name" value="Proteasome_suB-type"/>
</dbReference>
<dbReference type="EMBL" id="MU128992">
    <property type="protein sequence ID" value="KAF9512035.1"/>
    <property type="molecule type" value="Genomic_DNA"/>
</dbReference>
<dbReference type="GO" id="GO:0051603">
    <property type="term" value="P:proteolysis involved in protein catabolic process"/>
    <property type="evidence" value="ECO:0007669"/>
    <property type="project" value="InterPro"/>
</dbReference>
<evidence type="ECO:0000256" key="3">
    <source>
        <dbReference type="ARBA" id="ARBA00012039"/>
    </source>
</evidence>
<sequence length="275" mass="29315">MADVYNKAGFDFSNHVRNSFLQSKGVPFPKATSTGTTIVGCLFKDGIVLGADTRATEGPIVADKNCEKIHYITDNIRCCGAGTAADTEFTTALISSNMELHALNSGRKPRVVTAMTMLKQYLFRHQGAIGAALVLGGVDSTGAHLFTVAPHGSTDKLPYVTMGSGSLAAMAVFESQWRKDLDRESAINLVSAAISAGIFNDLGSGSNVDVCVITAEGTTMLRNHVTPNERGAKEKRYKFRLGTTAWTKESVRKFVVDESVTQISVPAGGEAMDIS</sequence>
<dbReference type="Gene3D" id="3.60.20.10">
    <property type="entry name" value="Glutamine Phosphoribosylpyrophosphate, subunit 1, domain 1"/>
    <property type="match status" value="1"/>
</dbReference>
<evidence type="ECO:0000256" key="9">
    <source>
        <dbReference type="ARBA" id="ARBA00023242"/>
    </source>
</evidence>
<dbReference type="Proteomes" id="UP000886523">
    <property type="component" value="Unassembled WGS sequence"/>
</dbReference>
<protein>
    <recommendedName>
        <fullName evidence="3">proteasome endopeptidase complex</fullName>
        <ecNumber evidence="3">3.4.25.1</ecNumber>
    </recommendedName>
</protein>
<keyword evidence="6" id="KW-0888">Threonine protease</keyword>
<feature type="domain" description="Proteasome beta subunit C-terminal" evidence="11">
    <location>
        <begin position="227"/>
        <end position="261"/>
    </location>
</feature>
<dbReference type="Pfam" id="PF12465">
    <property type="entry name" value="Pr_beta_C"/>
    <property type="match status" value="1"/>
</dbReference>
<proteinExistence type="predicted"/>
<dbReference type="PANTHER" id="PTHR32194:SF4">
    <property type="entry name" value="PROTEASOME SUBUNIT BETA TYPE-7"/>
    <property type="match status" value="1"/>
</dbReference>
<dbReference type="GO" id="GO:0019774">
    <property type="term" value="C:proteasome core complex, beta-subunit complex"/>
    <property type="evidence" value="ECO:0007669"/>
    <property type="project" value="UniProtKB-ARBA"/>
</dbReference>
<keyword evidence="8" id="KW-0647">Proteasome</keyword>
<dbReference type="InterPro" id="IPR029055">
    <property type="entry name" value="Ntn_hydrolases_N"/>
</dbReference>
<evidence type="ECO:0000256" key="6">
    <source>
        <dbReference type="ARBA" id="ARBA00022698"/>
    </source>
</evidence>
<dbReference type="FunFam" id="3.60.20.10:FF:000005">
    <property type="entry name" value="Proteasome subunit beta type-2"/>
    <property type="match status" value="1"/>
</dbReference>
<evidence type="ECO:0000256" key="4">
    <source>
        <dbReference type="ARBA" id="ARBA00022490"/>
    </source>
</evidence>
<dbReference type="Pfam" id="PF00227">
    <property type="entry name" value="Proteasome"/>
    <property type="match status" value="1"/>
</dbReference>
<dbReference type="PROSITE" id="PS51476">
    <property type="entry name" value="PROTEASOME_BETA_2"/>
    <property type="match status" value="1"/>
</dbReference>
<dbReference type="PRINTS" id="PR00141">
    <property type="entry name" value="PROTEASOME"/>
</dbReference>
<evidence type="ECO:0000313" key="13">
    <source>
        <dbReference type="Proteomes" id="UP000886523"/>
    </source>
</evidence>
<dbReference type="EC" id="3.4.25.1" evidence="3"/>
<accession>A0A9P6DVU1</accession>
<evidence type="ECO:0000256" key="1">
    <source>
        <dbReference type="ARBA" id="ARBA00001198"/>
    </source>
</evidence>
<dbReference type="InterPro" id="IPR000243">
    <property type="entry name" value="Pept_T1A_subB"/>
</dbReference>
<evidence type="ECO:0000313" key="12">
    <source>
        <dbReference type="EMBL" id="KAF9512035.1"/>
    </source>
</evidence>
<dbReference type="GO" id="GO:0004298">
    <property type="term" value="F:threonine-type endopeptidase activity"/>
    <property type="evidence" value="ECO:0007669"/>
    <property type="project" value="UniProtKB-KW"/>
</dbReference>
<keyword evidence="7" id="KW-0378">Hydrolase</keyword>
<evidence type="ECO:0000256" key="5">
    <source>
        <dbReference type="ARBA" id="ARBA00022670"/>
    </source>
</evidence>
<name>A0A9P6DVU1_9AGAM</name>
<dbReference type="InterPro" id="IPR001353">
    <property type="entry name" value="Proteasome_sua/b"/>
</dbReference>
<dbReference type="AlphaFoldDB" id="A0A9P6DVU1"/>
<dbReference type="PANTHER" id="PTHR32194">
    <property type="entry name" value="METALLOPROTEASE TLDD"/>
    <property type="match status" value="1"/>
</dbReference>
<evidence type="ECO:0000256" key="8">
    <source>
        <dbReference type="ARBA" id="ARBA00022942"/>
    </source>
</evidence>
<keyword evidence="13" id="KW-1185">Reference proteome</keyword>
<evidence type="ECO:0000256" key="10">
    <source>
        <dbReference type="PIRSR" id="PIRSR600243-1"/>
    </source>
</evidence>
<comment type="caution">
    <text evidence="12">The sequence shown here is derived from an EMBL/GenBank/DDBJ whole genome shotgun (WGS) entry which is preliminary data.</text>
</comment>
<gene>
    <name evidence="12" type="ORF">BS47DRAFT_1377053</name>
</gene>
<keyword evidence="9" id="KW-0539">Nucleus</keyword>
<dbReference type="GO" id="GO:0005737">
    <property type="term" value="C:cytoplasm"/>
    <property type="evidence" value="ECO:0007669"/>
    <property type="project" value="TreeGrafter"/>
</dbReference>
<dbReference type="GO" id="GO:0005634">
    <property type="term" value="C:nucleus"/>
    <property type="evidence" value="ECO:0007669"/>
    <property type="project" value="UniProtKB-SubCell"/>
</dbReference>
<organism evidence="12 13">
    <name type="scientific">Hydnum rufescens UP504</name>
    <dbReference type="NCBI Taxonomy" id="1448309"/>
    <lineage>
        <taxon>Eukaryota</taxon>
        <taxon>Fungi</taxon>
        <taxon>Dikarya</taxon>
        <taxon>Basidiomycota</taxon>
        <taxon>Agaricomycotina</taxon>
        <taxon>Agaricomycetes</taxon>
        <taxon>Cantharellales</taxon>
        <taxon>Hydnaceae</taxon>
        <taxon>Hydnum</taxon>
    </lineage>
</organism>
<keyword evidence="4" id="KW-0963">Cytoplasm</keyword>